<feature type="chain" id="PRO_5026883255" evidence="2">
    <location>
        <begin position="26"/>
        <end position="480"/>
    </location>
</feature>
<dbReference type="Pfam" id="PF17802">
    <property type="entry name" value="SpaA"/>
    <property type="match status" value="1"/>
</dbReference>
<gene>
    <name evidence="5" type="ORF">G5B50_01920</name>
</gene>
<dbReference type="Gene3D" id="2.60.40.10">
    <property type="entry name" value="Immunoglobulins"/>
    <property type="match status" value="1"/>
</dbReference>
<name>A0A6M1KLY7_9STRE</name>
<feature type="transmembrane region" description="Helical" evidence="1">
    <location>
        <begin position="457"/>
        <end position="475"/>
    </location>
</feature>
<keyword evidence="1" id="KW-0812">Transmembrane</keyword>
<dbReference type="AlphaFoldDB" id="A0A6M1KLY7"/>
<dbReference type="RefSeq" id="WP_164335238.1">
    <property type="nucleotide sequence ID" value="NZ_JAAKFZ010000003.1"/>
</dbReference>
<dbReference type="Gene3D" id="2.60.40.740">
    <property type="match status" value="1"/>
</dbReference>
<dbReference type="InterPro" id="IPR026466">
    <property type="entry name" value="Fim_isopep_form_D2_dom"/>
</dbReference>
<evidence type="ECO:0000259" key="4">
    <source>
        <dbReference type="Pfam" id="PF17802"/>
    </source>
</evidence>
<keyword evidence="2" id="KW-0732">Signal</keyword>
<sequence>MKTIKLILTSLLVTFLTMLSGKAFADTASYTITVEGATAGHTYEAYQIFKGDLFDSTLSNITWGSGVTQFTFNNSTDAAKIAEGLKEANAAAFAKEAGKHLTTVVAGQGEQTITVSEAGYYLIKDKNDSQTGKHDAYTSFVLKVVKNTSFKPKSAIPTVLKKVKDRNDKTGLETGWQDSADYDKNDKVPFQLTATLPTNYDAFQEYYLEFVDTLSKGLSYNKDAKVYVVNGDTRQDITASFTVSEDGSSFKINNLKAVQGVTITATSKIVVEYTATLNDQAVIGKKGNPNEVALTYSNDPNHLGKGEESPTGETPKDKVIVFTYKAIINKVDQDKQALKGAGFTLYKLVKGDNGEEKYQIVQEIKAGDTTSFEFVGLDAGDYKLSETTTPGGYNTIADVMFSIVAQHETESDDPQLTSLTVDKATGFTADTEAGTVSATIVNKKGSILPSTGSIGTTMLYVCGVMLMTISTLFIFRQKQQ</sequence>
<dbReference type="Pfam" id="PF16569">
    <property type="entry name" value="GramPos_pilinBB"/>
    <property type="match status" value="1"/>
</dbReference>
<dbReference type="Proteomes" id="UP000479499">
    <property type="component" value="Unassembled WGS sequence"/>
</dbReference>
<evidence type="ECO:0000256" key="2">
    <source>
        <dbReference type="SAM" id="SignalP"/>
    </source>
</evidence>
<keyword evidence="1" id="KW-0472">Membrane</keyword>
<organism evidence="5 6">
    <name type="scientific">Streptococcus equi subsp. ruminatorum</name>
    <dbReference type="NCBI Taxonomy" id="254358"/>
    <lineage>
        <taxon>Bacteria</taxon>
        <taxon>Bacillati</taxon>
        <taxon>Bacillota</taxon>
        <taxon>Bacilli</taxon>
        <taxon>Lactobacillales</taxon>
        <taxon>Streptococcaceae</taxon>
        <taxon>Streptococcus</taxon>
    </lineage>
</organism>
<evidence type="ECO:0000256" key="1">
    <source>
        <dbReference type="SAM" id="Phobius"/>
    </source>
</evidence>
<feature type="signal peptide" evidence="2">
    <location>
        <begin position="1"/>
        <end position="25"/>
    </location>
</feature>
<evidence type="ECO:0000259" key="3">
    <source>
        <dbReference type="Pfam" id="PF16569"/>
    </source>
</evidence>
<evidence type="ECO:0000313" key="5">
    <source>
        <dbReference type="EMBL" id="NGL83530.1"/>
    </source>
</evidence>
<dbReference type="InterPro" id="IPR041033">
    <property type="entry name" value="SpaA_PFL_dom_1"/>
</dbReference>
<comment type="caution">
    <text evidence="5">The sequence shown here is derived from an EMBL/GenBank/DDBJ whole genome shotgun (WGS) entry which is preliminary data.</text>
</comment>
<dbReference type="InterPro" id="IPR013783">
    <property type="entry name" value="Ig-like_fold"/>
</dbReference>
<evidence type="ECO:0000313" key="6">
    <source>
        <dbReference type="Proteomes" id="UP000479499"/>
    </source>
</evidence>
<accession>A0A6M1KLY7</accession>
<feature type="domain" description="Gram-positive pilin backbone subunit 2 Cna-B-like" evidence="3">
    <location>
        <begin position="187"/>
        <end position="300"/>
    </location>
</feature>
<proteinExistence type="predicted"/>
<reference evidence="5 6" key="1">
    <citation type="submission" date="2020-02" db="EMBL/GenBank/DDBJ databases">
        <title>M-like protein SrM is not crucial to the virulence of a novel isolate of Streptococcus equi subsp. ruminatorum from Macaca mulatta.</title>
        <authorList>
            <person name="Guo G."/>
            <person name="Cheng L."/>
            <person name="Zhang W."/>
        </authorList>
    </citation>
    <scope>NUCLEOTIDE SEQUENCE [LARGE SCALE GENOMIC DNA]</scope>
    <source>
        <strain evidence="5 6">FJ1804</strain>
    </source>
</reference>
<dbReference type="NCBIfam" id="TIGR04226">
    <property type="entry name" value="RrgB_K2N_iso_D2"/>
    <property type="match status" value="1"/>
</dbReference>
<dbReference type="InterPro" id="IPR032334">
    <property type="entry name" value="GramPos_pilinBB"/>
</dbReference>
<feature type="domain" description="SpaA-like prealbumin fold" evidence="4">
    <location>
        <begin position="327"/>
        <end position="407"/>
    </location>
</feature>
<protein>
    <submittedName>
        <fullName evidence="5">Isopeptide-forming domain-containing fimbrial protein</fullName>
    </submittedName>
</protein>
<dbReference type="EMBL" id="JAAKFZ010000003">
    <property type="protein sequence ID" value="NGL83530.1"/>
    <property type="molecule type" value="Genomic_DNA"/>
</dbReference>
<keyword evidence="1" id="KW-1133">Transmembrane helix</keyword>